<feature type="compositionally biased region" description="Basic and acidic residues" evidence="1">
    <location>
        <begin position="23"/>
        <end position="47"/>
    </location>
</feature>
<organism evidence="2 3">
    <name type="scientific">Penicillium brevicompactum</name>
    <dbReference type="NCBI Taxonomy" id="5074"/>
    <lineage>
        <taxon>Eukaryota</taxon>
        <taxon>Fungi</taxon>
        <taxon>Dikarya</taxon>
        <taxon>Ascomycota</taxon>
        <taxon>Pezizomycotina</taxon>
        <taxon>Eurotiomycetes</taxon>
        <taxon>Eurotiomycetidae</taxon>
        <taxon>Eurotiales</taxon>
        <taxon>Aspergillaceae</taxon>
        <taxon>Penicillium</taxon>
    </lineage>
</organism>
<sequence>MWKREESFEAGSVYAGPASVDHPQPERDCEHARPDRFSPPSTEHDSEWMGVAPTASPSSEWYAKLKPTYSWQGEQIDKHENSRPVQQWQDQLKYMGLYILKKPRFGIDDPMDALRLAESMVMEDWKEQGIWNPNWSRENYDKWLHEELSDVMSESKASPGAVSKPDTVAVPDDAKLEVIQPEVDTSSEDTEQSVEPSTKYYLSHILYECVLFPPIQSYKGFGLKNAKLEPIQAADSTSPPITERPAKNKRNYDASRPFYQFMHQVSKERERFQIDHPGEATLESTAPNVNAIAYENVKQIWVKRGLWNKNWGILPGMKWNHEEPFELGPFPRPRRRKFPGTLRQASRRRADAIERWLTESNPDPETPEGRDFKRARSEA</sequence>
<evidence type="ECO:0000256" key="1">
    <source>
        <dbReference type="SAM" id="MobiDB-lite"/>
    </source>
</evidence>
<gene>
    <name evidence="2" type="ORF">N7541_007847</name>
</gene>
<dbReference type="Proteomes" id="UP001148299">
    <property type="component" value="Unassembled WGS sequence"/>
</dbReference>
<evidence type="ECO:0000313" key="3">
    <source>
        <dbReference type="Proteomes" id="UP001148299"/>
    </source>
</evidence>
<proteinExistence type="predicted"/>
<feature type="region of interest" description="Disordered" evidence="1">
    <location>
        <begin position="1"/>
        <end position="56"/>
    </location>
</feature>
<dbReference type="EMBL" id="JAPZBR010000006">
    <property type="protein sequence ID" value="KAJ5350120.1"/>
    <property type="molecule type" value="Genomic_DNA"/>
</dbReference>
<accession>A0A9W9QY69</accession>
<evidence type="ECO:0000313" key="2">
    <source>
        <dbReference type="EMBL" id="KAJ5350120.1"/>
    </source>
</evidence>
<keyword evidence="3" id="KW-1185">Reference proteome</keyword>
<dbReference type="AlphaFoldDB" id="A0A9W9QY69"/>
<name>A0A9W9QY69_PENBR</name>
<protein>
    <submittedName>
        <fullName evidence="2">Uncharacterized protein</fullName>
    </submittedName>
</protein>
<comment type="caution">
    <text evidence="2">The sequence shown here is derived from an EMBL/GenBank/DDBJ whole genome shotgun (WGS) entry which is preliminary data.</text>
</comment>
<feature type="compositionally biased region" description="Basic and acidic residues" evidence="1">
    <location>
        <begin position="367"/>
        <end position="379"/>
    </location>
</feature>
<reference evidence="2" key="1">
    <citation type="submission" date="2022-12" db="EMBL/GenBank/DDBJ databases">
        <authorList>
            <person name="Petersen C."/>
        </authorList>
    </citation>
    <scope>NUCLEOTIDE SEQUENCE</scope>
    <source>
        <strain evidence="2">IBT 35675</strain>
    </source>
</reference>
<feature type="region of interest" description="Disordered" evidence="1">
    <location>
        <begin position="354"/>
        <end position="379"/>
    </location>
</feature>
<reference evidence="2" key="2">
    <citation type="journal article" date="2023" name="IMA Fungus">
        <title>Comparative genomic study of the Penicillium genus elucidates a diverse pangenome and 15 lateral gene transfer events.</title>
        <authorList>
            <person name="Petersen C."/>
            <person name="Sorensen T."/>
            <person name="Nielsen M.R."/>
            <person name="Sondergaard T.E."/>
            <person name="Sorensen J.L."/>
            <person name="Fitzpatrick D.A."/>
            <person name="Frisvad J.C."/>
            <person name="Nielsen K.L."/>
        </authorList>
    </citation>
    <scope>NUCLEOTIDE SEQUENCE</scope>
    <source>
        <strain evidence="2">IBT 35675</strain>
    </source>
</reference>